<evidence type="ECO:0000313" key="4">
    <source>
        <dbReference type="Proteomes" id="UP001059859"/>
    </source>
</evidence>
<dbReference type="InterPro" id="IPR013429">
    <property type="entry name" value="Regulatory_FmdB_Zinc_ribbon"/>
</dbReference>
<proteinExistence type="predicted"/>
<keyword evidence="4" id="KW-1185">Reference proteome</keyword>
<feature type="region of interest" description="Disordered" evidence="1">
    <location>
        <begin position="65"/>
        <end position="104"/>
    </location>
</feature>
<name>A0ABY5YRJ3_9MICC</name>
<evidence type="ECO:0000256" key="1">
    <source>
        <dbReference type="SAM" id="MobiDB-lite"/>
    </source>
</evidence>
<feature type="domain" description="Putative regulatory protein FmdB zinc ribbon" evidence="2">
    <location>
        <begin position="1"/>
        <end position="48"/>
    </location>
</feature>
<dbReference type="RefSeq" id="WP_260652636.1">
    <property type="nucleotide sequence ID" value="NZ_CP104275.1"/>
</dbReference>
<dbReference type="Proteomes" id="UP001059859">
    <property type="component" value="Chromosome"/>
</dbReference>
<dbReference type="EMBL" id="CP104275">
    <property type="protein sequence ID" value="UWX97430.1"/>
    <property type="molecule type" value="Genomic_DNA"/>
</dbReference>
<organism evidence="3 4">
    <name type="scientific">Arthrobacter zhaoxinii</name>
    <dbReference type="NCBI Taxonomy" id="2964616"/>
    <lineage>
        <taxon>Bacteria</taxon>
        <taxon>Bacillati</taxon>
        <taxon>Actinomycetota</taxon>
        <taxon>Actinomycetes</taxon>
        <taxon>Micrococcales</taxon>
        <taxon>Micrococcaceae</taxon>
        <taxon>Arthrobacter</taxon>
    </lineage>
</organism>
<protein>
    <submittedName>
        <fullName evidence="3">Zinc ribbon domain-containing protein</fullName>
    </submittedName>
</protein>
<accession>A0ABY5YRJ3</accession>
<dbReference type="SMART" id="SM00834">
    <property type="entry name" value="CxxC_CXXC_SSSS"/>
    <property type="match status" value="1"/>
</dbReference>
<reference evidence="3" key="1">
    <citation type="submission" date="2022-09" db="EMBL/GenBank/DDBJ databases">
        <title>Novel species in genus Arthrobacter.</title>
        <authorList>
            <person name="Liu Y."/>
        </authorList>
    </citation>
    <scope>NUCLEOTIDE SEQUENCE</scope>
    <source>
        <strain evidence="3">Zg-Y815</strain>
    </source>
</reference>
<evidence type="ECO:0000259" key="2">
    <source>
        <dbReference type="SMART" id="SM00834"/>
    </source>
</evidence>
<evidence type="ECO:0000313" key="3">
    <source>
        <dbReference type="EMBL" id="UWX97430.1"/>
    </source>
</evidence>
<gene>
    <name evidence="3" type="ORF">N2K95_01670</name>
</gene>
<sequence>MPLYAYRCAARGSAGFTCADFEVQLAMGSAPASLPCPVCGAPARRRFTAPNLSRASSSAYRLIESTQRSAAEPAVVRSPDPLSGTRPAGNITTNPLHRKLPRPD</sequence>